<feature type="compositionally biased region" description="Low complexity" evidence="1">
    <location>
        <begin position="1"/>
        <end position="12"/>
    </location>
</feature>
<protein>
    <submittedName>
        <fullName evidence="2">Uncharacterized protein</fullName>
    </submittedName>
</protein>
<comment type="caution">
    <text evidence="2">The sequence shown here is derived from an EMBL/GenBank/DDBJ whole genome shotgun (WGS) entry which is preliminary data.</text>
</comment>
<feature type="region of interest" description="Disordered" evidence="1">
    <location>
        <begin position="1"/>
        <end position="29"/>
    </location>
</feature>
<name>A0A815MEV6_9BILA</name>
<evidence type="ECO:0000256" key="1">
    <source>
        <dbReference type="SAM" id="MobiDB-lite"/>
    </source>
</evidence>
<organism evidence="2 3">
    <name type="scientific">Adineta steineri</name>
    <dbReference type="NCBI Taxonomy" id="433720"/>
    <lineage>
        <taxon>Eukaryota</taxon>
        <taxon>Metazoa</taxon>
        <taxon>Spiralia</taxon>
        <taxon>Gnathifera</taxon>
        <taxon>Rotifera</taxon>
        <taxon>Eurotatoria</taxon>
        <taxon>Bdelloidea</taxon>
        <taxon>Adinetida</taxon>
        <taxon>Adinetidae</taxon>
        <taxon>Adineta</taxon>
    </lineage>
</organism>
<accession>A0A815MEV6</accession>
<gene>
    <name evidence="2" type="ORF">JYZ213_LOCUS39042</name>
</gene>
<evidence type="ECO:0000313" key="2">
    <source>
        <dbReference type="EMBL" id="CAF1421987.1"/>
    </source>
</evidence>
<evidence type="ECO:0000313" key="3">
    <source>
        <dbReference type="Proteomes" id="UP000663845"/>
    </source>
</evidence>
<dbReference type="AlphaFoldDB" id="A0A815MEV6"/>
<dbReference type="Proteomes" id="UP000663845">
    <property type="component" value="Unassembled WGS sequence"/>
</dbReference>
<reference evidence="2" key="1">
    <citation type="submission" date="2021-02" db="EMBL/GenBank/DDBJ databases">
        <authorList>
            <person name="Nowell W R."/>
        </authorList>
    </citation>
    <scope>NUCLEOTIDE SEQUENCE</scope>
</reference>
<proteinExistence type="predicted"/>
<sequence length="81" mass="9397">MNDSSSSSSSPSILDTNSNDPDEEQRKKKVLRERAEKLFGYSLSETYLNGKNNSWSPEHYRSLRVTPIIDWPSTMIFEQNR</sequence>
<dbReference type="EMBL" id="CAJNOG010001219">
    <property type="protein sequence ID" value="CAF1421987.1"/>
    <property type="molecule type" value="Genomic_DNA"/>
</dbReference>